<sequence>MKFAQIVSKFLDVFLQLRTKFYLIFHDRITIRYRFSCLPPNQDMQLALIGSGKNFTSSTDGKLLW</sequence>
<protein>
    <submittedName>
        <fullName evidence="2">Uncharacterized protein</fullName>
    </submittedName>
</protein>
<organism evidence="1 2">
    <name type="scientific">Romanomermis culicivorax</name>
    <name type="common">Nematode worm</name>
    <dbReference type="NCBI Taxonomy" id="13658"/>
    <lineage>
        <taxon>Eukaryota</taxon>
        <taxon>Metazoa</taxon>
        <taxon>Ecdysozoa</taxon>
        <taxon>Nematoda</taxon>
        <taxon>Enoplea</taxon>
        <taxon>Dorylaimia</taxon>
        <taxon>Mermithida</taxon>
        <taxon>Mermithoidea</taxon>
        <taxon>Mermithidae</taxon>
        <taxon>Romanomermis</taxon>
    </lineage>
</organism>
<evidence type="ECO:0000313" key="2">
    <source>
        <dbReference type="WBParaSite" id="nRc.2.0.1.t18010-RA"/>
    </source>
</evidence>
<dbReference type="Proteomes" id="UP000887565">
    <property type="component" value="Unplaced"/>
</dbReference>
<evidence type="ECO:0000313" key="1">
    <source>
        <dbReference type="Proteomes" id="UP000887565"/>
    </source>
</evidence>
<proteinExistence type="predicted"/>
<reference evidence="2" key="1">
    <citation type="submission" date="2022-11" db="UniProtKB">
        <authorList>
            <consortium name="WormBaseParasite"/>
        </authorList>
    </citation>
    <scope>IDENTIFICATION</scope>
</reference>
<keyword evidence="1" id="KW-1185">Reference proteome</keyword>
<dbReference type="WBParaSite" id="nRc.2.0.1.t18010-RA">
    <property type="protein sequence ID" value="nRc.2.0.1.t18010-RA"/>
    <property type="gene ID" value="nRc.2.0.1.g18010"/>
</dbReference>
<accession>A0A915IX74</accession>
<name>A0A915IX74_ROMCU</name>
<dbReference type="AlphaFoldDB" id="A0A915IX74"/>